<dbReference type="Proteomes" id="UP000887579">
    <property type="component" value="Unplaced"/>
</dbReference>
<reference evidence="2" key="1">
    <citation type="submission" date="2022-11" db="UniProtKB">
        <authorList>
            <consortium name="WormBaseParasite"/>
        </authorList>
    </citation>
    <scope>IDENTIFICATION</scope>
</reference>
<evidence type="ECO:0000313" key="1">
    <source>
        <dbReference type="Proteomes" id="UP000887579"/>
    </source>
</evidence>
<proteinExistence type="predicted"/>
<name>A0AC34FKM6_9BILA</name>
<dbReference type="WBParaSite" id="ES5_v2.g17631.t1">
    <property type="protein sequence ID" value="ES5_v2.g17631.t1"/>
    <property type="gene ID" value="ES5_v2.g17631"/>
</dbReference>
<organism evidence="1 2">
    <name type="scientific">Panagrolaimus sp. ES5</name>
    <dbReference type="NCBI Taxonomy" id="591445"/>
    <lineage>
        <taxon>Eukaryota</taxon>
        <taxon>Metazoa</taxon>
        <taxon>Ecdysozoa</taxon>
        <taxon>Nematoda</taxon>
        <taxon>Chromadorea</taxon>
        <taxon>Rhabditida</taxon>
        <taxon>Tylenchina</taxon>
        <taxon>Panagrolaimomorpha</taxon>
        <taxon>Panagrolaimoidea</taxon>
        <taxon>Panagrolaimidae</taxon>
        <taxon>Panagrolaimus</taxon>
    </lineage>
</organism>
<protein>
    <submittedName>
        <fullName evidence="2">Uncharacterized protein</fullName>
    </submittedName>
</protein>
<evidence type="ECO:0000313" key="2">
    <source>
        <dbReference type="WBParaSite" id="ES5_v2.g17631.t1"/>
    </source>
</evidence>
<sequence length="172" mass="20023">MHRPRKINPRAHHVQRARDNTEIELIITDILTNVKQEFTVAPGARKYVKCIKFFMKLLNDVDNDLHQLPRTVIFTTNNLQSESLCCYLLSKLKLPALAVRSDATDKQLKEIFSKCRTKELPILIFESKIIETNGCDPPDSLKALFTFHEGNFEEYIRDFKTVDSWIDLLEED</sequence>
<accession>A0AC34FKM6</accession>